<accession>A0A0A8YX75</accession>
<evidence type="ECO:0000313" key="1">
    <source>
        <dbReference type="EMBL" id="JAD31744.1"/>
    </source>
</evidence>
<proteinExistence type="predicted"/>
<reference evidence="1" key="1">
    <citation type="submission" date="2014-09" db="EMBL/GenBank/DDBJ databases">
        <authorList>
            <person name="Magalhaes I.L.F."/>
            <person name="Oliveira U."/>
            <person name="Santos F.R."/>
            <person name="Vidigal T.H.D.A."/>
            <person name="Brescovit A.D."/>
            <person name="Santos A.J."/>
        </authorList>
    </citation>
    <scope>NUCLEOTIDE SEQUENCE</scope>
    <source>
        <tissue evidence="1">Shoot tissue taken approximately 20 cm above the soil surface</tissue>
    </source>
</reference>
<protein>
    <submittedName>
        <fullName evidence="1">Uncharacterized protein</fullName>
    </submittedName>
</protein>
<organism evidence="1">
    <name type="scientific">Arundo donax</name>
    <name type="common">Giant reed</name>
    <name type="synonym">Donax arundinaceus</name>
    <dbReference type="NCBI Taxonomy" id="35708"/>
    <lineage>
        <taxon>Eukaryota</taxon>
        <taxon>Viridiplantae</taxon>
        <taxon>Streptophyta</taxon>
        <taxon>Embryophyta</taxon>
        <taxon>Tracheophyta</taxon>
        <taxon>Spermatophyta</taxon>
        <taxon>Magnoliopsida</taxon>
        <taxon>Liliopsida</taxon>
        <taxon>Poales</taxon>
        <taxon>Poaceae</taxon>
        <taxon>PACMAD clade</taxon>
        <taxon>Arundinoideae</taxon>
        <taxon>Arundineae</taxon>
        <taxon>Arundo</taxon>
    </lineage>
</organism>
<sequence>MMIPSHNRSLKFRQDVH</sequence>
<reference evidence="1" key="2">
    <citation type="journal article" date="2015" name="Data Brief">
        <title>Shoot transcriptome of the giant reed, Arundo donax.</title>
        <authorList>
            <person name="Barrero R.A."/>
            <person name="Guerrero F.D."/>
            <person name="Moolhuijzen P."/>
            <person name="Goolsby J.A."/>
            <person name="Tidwell J."/>
            <person name="Bellgard S.E."/>
            <person name="Bellgard M.I."/>
        </authorList>
    </citation>
    <scope>NUCLEOTIDE SEQUENCE</scope>
    <source>
        <tissue evidence="1">Shoot tissue taken approximately 20 cm above the soil surface</tissue>
    </source>
</reference>
<dbReference type="AlphaFoldDB" id="A0A0A8YX75"/>
<name>A0A0A8YX75_ARUDO</name>
<dbReference type="EMBL" id="GBRH01266151">
    <property type="protein sequence ID" value="JAD31744.1"/>
    <property type="molecule type" value="Transcribed_RNA"/>
</dbReference>